<keyword evidence="3 7" id="KW-0597">Phosphoprotein</keyword>
<evidence type="ECO:0000259" key="10">
    <source>
        <dbReference type="PROSITE" id="PS50894"/>
    </source>
</evidence>
<dbReference type="InterPro" id="IPR036641">
    <property type="entry name" value="HPT_dom_sf"/>
</dbReference>
<keyword evidence="5" id="KW-0418">Kinase</keyword>
<dbReference type="Pfam" id="PF01627">
    <property type="entry name" value="Hpt"/>
    <property type="match status" value="1"/>
</dbReference>
<feature type="modified residue" description="Phosphohistidine" evidence="7">
    <location>
        <position position="45"/>
    </location>
</feature>
<dbReference type="InterPro" id="IPR002545">
    <property type="entry name" value="CheW-lke_dom"/>
</dbReference>
<feature type="domain" description="CheW-like" evidence="9">
    <location>
        <begin position="507"/>
        <end position="640"/>
    </location>
</feature>
<dbReference type="Gene3D" id="1.10.287.560">
    <property type="entry name" value="Histidine kinase CheA-like, homodimeric domain"/>
    <property type="match status" value="1"/>
</dbReference>
<dbReference type="Pfam" id="PF02518">
    <property type="entry name" value="HATPase_c"/>
    <property type="match status" value="1"/>
</dbReference>
<dbReference type="Gene3D" id="3.30.565.10">
    <property type="entry name" value="Histidine kinase-like ATPase, C-terminal domain"/>
    <property type="match status" value="1"/>
</dbReference>
<organism evidence="11 12">
    <name type="scientific">Plastoroseomonas hellenica</name>
    <dbReference type="NCBI Taxonomy" id="2687306"/>
    <lineage>
        <taxon>Bacteria</taxon>
        <taxon>Pseudomonadati</taxon>
        <taxon>Pseudomonadota</taxon>
        <taxon>Alphaproteobacteria</taxon>
        <taxon>Acetobacterales</taxon>
        <taxon>Acetobacteraceae</taxon>
        <taxon>Plastoroseomonas</taxon>
    </lineage>
</organism>
<reference evidence="12" key="1">
    <citation type="journal article" date="2021" name="Syst. Appl. Microbiol.">
        <title>Roseomonas hellenica sp. nov., isolated from roots of wild-growing Alkanna tinctoria.</title>
        <authorList>
            <person name="Rat A."/>
            <person name="Naranjo H.D."/>
            <person name="Lebbe L."/>
            <person name="Cnockaert M."/>
            <person name="Krigas N."/>
            <person name="Grigoriadou K."/>
            <person name="Maloupa E."/>
            <person name="Willems A."/>
        </authorList>
    </citation>
    <scope>NUCLEOTIDE SEQUENCE [LARGE SCALE GENOMIC DNA]</scope>
    <source>
        <strain evidence="12">LMG 31523</strain>
    </source>
</reference>
<dbReference type="EMBL" id="JAAGBB010000008">
    <property type="protein sequence ID" value="MBR0664442.1"/>
    <property type="molecule type" value="Genomic_DNA"/>
</dbReference>
<name>A0ABS5EVW9_9PROT</name>
<dbReference type="PANTHER" id="PTHR43395">
    <property type="entry name" value="SENSOR HISTIDINE KINASE CHEA"/>
    <property type="match status" value="1"/>
</dbReference>
<dbReference type="SUPFAM" id="SSF47226">
    <property type="entry name" value="Histidine-containing phosphotransfer domain, HPT domain"/>
    <property type="match status" value="1"/>
</dbReference>
<dbReference type="CDD" id="cd00088">
    <property type="entry name" value="HPT"/>
    <property type="match status" value="1"/>
</dbReference>
<keyword evidence="4" id="KW-0808">Transferase</keyword>
<evidence type="ECO:0000313" key="12">
    <source>
        <dbReference type="Proteomes" id="UP001196870"/>
    </source>
</evidence>
<dbReference type="Pfam" id="PF02895">
    <property type="entry name" value="H-kinase_dim"/>
    <property type="match status" value="1"/>
</dbReference>
<dbReference type="Gene3D" id="1.20.120.160">
    <property type="entry name" value="HPT domain"/>
    <property type="match status" value="1"/>
</dbReference>
<evidence type="ECO:0000259" key="9">
    <source>
        <dbReference type="PROSITE" id="PS50851"/>
    </source>
</evidence>
<dbReference type="SMART" id="SM00260">
    <property type="entry name" value="CheW"/>
    <property type="match status" value="1"/>
</dbReference>
<evidence type="ECO:0000256" key="5">
    <source>
        <dbReference type="ARBA" id="ARBA00022777"/>
    </source>
</evidence>
<dbReference type="SUPFAM" id="SSF50341">
    <property type="entry name" value="CheW-like"/>
    <property type="match status" value="1"/>
</dbReference>
<dbReference type="RefSeq" id="WP_211852103.1">
    <property type="nucleotide sequence ID" value="NZ_JAAGBB010000008.1"/>
</dbReference>
<dbReference type="PROSITE" id="PS50894">
    <property type="entry name" value="HPT"/>
    <property type="match status" value="1"/>
</dbReference>
<evidence type="ECO:0000256" key="7">
    <source>
        <dbReference type="PROSITE-ProRule" id="PRU00110"/>
    </source>
</evidence>
<comment type="catalytic activity">
    <reaction evidence="1">
        <text>ATP + protein L-histidine = ADP + protein N-phospho-L-histidine.</text>
        <dbReference type="EC" id="2.7.13.3"/>
    </reaction>
</comment>
<dbReference type="InterPro" id="IPR003594">
    <property type="entry name" value="HATPase_dom"/>
</dbReference>
<dbReference type="InterPro" id="IPR004358">
    <property type="entry name" value="Sig_transdc_His_kin-like_C"/>
</dbReference>
<dbReference type="SMART" id="SM00387">
    <property type="entry name" value="HATPase_c"/>
    <property type="match status" value="1"/>
</dbReference>
<feature type="domain" description="Histidine kinase" evidence="8">
    <location>
        <begin position="264"/>
        <end position="505"/>
    </location>
</feature>
<dbReference type="SUPFAM" id="SSF55874">
    <property type="entry name" value="ATPase domain of HSP90 chaperone/DNA topoisomerase II/histidine kinase"/>
    <property type="match status" value="1"/>
</dbReference>
<dbReference type="InterPro" id="IPR005467">
    <property type="entry name" value="His_kinase_dom"/>
</dbReference>
<feature type="domain" description="HPt" evidence="10">
    <location>
        <begin position="1"/>
        <end position="101"/>
    </location>
</feature>
<sequence length="640" mass="67082">MSQELMVQFLVEGRELVAEASRDLAMLIARPDDVAALDGCFRAIHTLKGSTGLFDLQPMGAMLHAAEELLAAIRAGRPGHAEDFARVLEAVDQVDRWLDALEGDGALPADADAAGRAIQARMRDAAPALDQAEAQLPAVPDWQLSAAFTGLSGTAIRYTPRVDCYFAGDDPVAIVAATPQLIALSIAPRDAWGELEHYDPFACNLVIEAVSAAPRGEIEAAFRLVADQVELAELTAAEPGAPAGGMTTRRTLRVDAARIDHLGILADELVTAKNGLVDLAIAAEALPGGHTLGQALRSRQAQLDRLVGDLHAAVGKVRLAPLAPLFARFPRLARETAGALGKSVRLELEGQEIEVDKTIVDGLFDPLLHVLRNALDHGVEPVERRRAAGKPEAGLVRVTARAAGDQVVIEVADDGAGIDPARIRNLAVARGVLGRDAADALDDRDAVDLIFVPGLSTATTVNAVSGRGVGMDVVRAAAARLGGKVTLSGEPGRGTIVRFVLPMTMILTKLMVVTCGGERYGLALDSVVETARIAADRLVVMRSRQAFQFRDQVVPLVILRELVGGSSQGALAPRGGAERVVIAWVGGELVGFAVDAIVGRMDAALRPLDGLLSGAPGLAGSTLMPDGSVLLVLDLAELLS</sequence>
<proteinExistence type="predicted"/>
<dbReference type="PANTHER" id="PTHR43395:SF8">
    <property type="entry name" value="HISTIDINE KINASE"/>
    <property type="match status" value="1"/>
</dbReference>
<comment type="caution">
    <text evidence="11">The sequence shown here is derived from an EMBL/GenBank/DDBJ whole genome shotgun (WGS) entry which is preliminary data.</text>
</comment>
<accession>A0ABS5EVW9</accession>
<evidence type="ECO:0000256" key="2">
    <source>
        <dbReference type="ARBA" id="ARBA00012438"/>
    </source>
</evidence>
<dbReference type="PROSITE" id="PS50109">
    <property type="entry name" value="HIS_KIN"/>
    <property type="match status" value="1"/>
</dbReference>
<dbReference type="InterPro" id="IPR004105">
    <property type="entry name" value="CheA-like_dim"/>
</dbReference>
<dbReference type="PROSITE" id="PS50851">
    <property type="entry name" value="CHEW"/>
    <property type="match status" value="1"/>
</dbReference>
<dbReference type="Pfam" id="PF01584">
    <property type="entry name" value="CheW"/>
    <property type="match status" value="1"/>
</dbReference>
<evidence type="ECO:0000256" key="3">
    <source>
        <dbReference type="ARBA" id="ARBA00022553"/>
    </source>
</evidence>
<dbReference type="Proteomes" id="UP001196870">
    <property type="component" value="Unassembled WGS sequence"/>
</dbReference>
<dbReference type="Gene3D" id="2.30.30.40">
    <property type="entry name" value="SH3 Domains"/>
    <property type="match status" value="1"/>
</dbReference>
<keyword evidence="12" id="KW-1185">Reference proteome</keyword>
<evidence type="ECO:0000256" key="4">
    <source>
        <dbReference type="ARBA" id="ARBA00022679"/>
    </source>
</evidence>
<dbReference type="InterPro" id="IPR008207">
    <property type="entry name" value="Sig_transdc_His_kin_Hpt_dom"/>
</dbReference>
<dbReference type="SMART" id="SM00073">
    <property type="entry name" value="HPT"/>
    <property type="match status" value="1"/>
</dbReference>
<evidence type="ECO:0000256" key="6">
    <source>
        <dbReference type="ARBA" id="ARBA00023012"/>
    </source>
</evidence>
<protein>
    <recommendedName>
        <fullName evidence="2">histidine kinase</fullName>
        <ecNumber evidence="2">2.7.13.3</ecNumber>
    </recommendedName>
</protein>
<dbReference type="InterPro" id="IPR036061">
    <property type="entry name" value="CheW-like_dom_sf"/>
</dbReference>
<dbReference type="SMART" id="SM01231">
    <property type="entry name" value="H-kinase_dim"/>
    <property type="match status" value="1"/>
</dbReference>
<dbReference type="EC" id="2.7.13.3" evidence="2"/>
<evidence type="ECO:0000259" key="8">
    <source>
        <dbReference type="PROSITE" id="PS50109"/>
    </source>
</evidence>
<gene>
    <name evidence="11" type="ORF">GXW71_08755</name>
</gene>
<evidence type="ECO:0000256" key="1">
    <source>
        <dbReference type="ARBA" id="ARBA00000085"/>
    </source>
</evidence>
<dbReference type="InterPro" id="IPR051315">
    <property type="entry name" value="Bact_Chemotaxis_CheA"/>
</dbReference>
<evidence type="ECO:0000313" key="11">
    <source>
        <dbReference type="EMBL" id="MBR0664442.1"/>
    </source>
</evidence>
<dbReference type="InterPro" id="IPR037006">
    <property type="entry name" value="CheA-like_homodim_sf"/>
</dbReference>
<dbReference type="InterPro" id="IPR036890">
    <property type="entry name" value="HATPase_C_sf"/>
</dbReference>
<keyword evidence="6" id="KW-0902">Two-component regulatory system</keyword>
<dbReference type="PRINTS" id="PR00344">
    <property type="entry name" value="BCTRLSENSOR"/>
</dbReference>